<dbReference type="EMBL" id="JBHLUE010000016">
    <property type="protein sequence ID" value="MFC0566296.1"/>
    <property type="molecule type" value="Genomic_DNA"/>
</dbReference>
<evidence type="ECO:0000256" key="1">
    <source>
        <dbReference type="SAM" id="MobiDB-lite"/>
    </source>
</evidence>
<gene>
    <name evidence="2" type="ORF">ACFFHU_19415</name>
</gene>
<keyword evidence="3" id="KW-1185">Reference proteome</keyword>
<evidence type="ECO:0000313" key="2">
    <source>
        <dbReference type="EMBL" id="MFC0566296.1"/>
    </source>
</evidence>
<accession>A0ABV6NZU6</accession>
<dbReference type="RefSeq" id="WP_377340863.1">
    <property type="nucleotide sequence ID" value="NZ_JBHLUE010000016.1"/>
</dbReference>
<reference evidence="2 3" key="1">
    <citation type="submission" date="2024-09" db="EMBL/GenBank/DDBJ databases">
        <authorList>
            <person name="Sun Q."/>
            <person name="Mori K."/>
        </authorList>
    </citation>
    <scope>NUCLEOTIDE SEQUENCE [LARGE SCALE GENOMIC DNA]</scope>
    <source>
        <strain evidence="2 3">TBRC 2205</strain>
    </source>
</reference>
<organism evidence="2 3">
    <name type="scientific">Plantactinospora siamensis</name>
    <dbReference type="NCBI Taxonomy" id="555372"/>
    <lineage>
        <taxon>Bacteria</taxon>
        <taxon>Bacillati</taxon>
        <taxon>Actinomycetota</taxon>
        <taxon>Actinomycetes</taxon>
        <taxon>Micromonosporales</taxon>
        <taxon>Micromonosporaceae</taxon>
        <taxon>Plantactinospora</taxon>
    </lineage>
</organism>
<dbReference type="Proteomes" id="UP001589894">
    <property type="component" value="Unassembled WGS sequence"/>
</dbReference>
<sequence length="88" mass="9040">MSTRELPCDICAELMLFEAPPCEDGHGGDCPELACVGCGTVMLIGPTPLVLVEAGSSAYRSGRRGTAAGRGARRPIRRTVPAGGRVAA</sequence>
<protein>
    <submittedName>
        <fullName evidence="2">Uncharacterized protein</fullName>
    </submittedName>
</protein>
<comment type="caution">
    <text evidence="2">The sequence shown here is derived from an EMBL/GenBank/DDBJ whole genome shotgun (WGS) entry which is preliminary data.</text>
</comment>
<feature type="region of interest" description="Disordered" evidence="1">
    <location>
        <begin position="61"/>
        <end position="88"/>
    </location>
</feature>
<proteinExistence type="predicted"/>
<name>A0ABV6NZU6_9ACTN</name>
<evidence type="ECO:0000313" key="3">
    <source>
        <dbReference type="Proteomes" id="UP001589894"/>
    </source>
</evidence>
<feature type="compositionally biased region" description="Low complexity" evidence="1">
    <location>
        <begin position="61"/>
        <end position="70"/>
    </location>
</feature>